<organism evidence="1 2">
    <name type="scientific">Cetraspora pellucida</name>
    <dbReference type="NCBI Taxonomy" id="1433469"/>
    <lineage>
        <taxon>Eukaryota</taxon>
        <taxon>Fungi</taxon>
        <taxon>Fungi incertae sedis</taxon>
        <taxon>Mucoromycota</taxon>
        <taxon>Glomeromycotina</taxon>
        <taxon>Glomeromycetes</taxon>
        <taxon>Diversisporales</taxon>
        <taxon>Gigasporaceae</taxon>
        <taxon>Cetraspora</taxon>
    </lineage>
</organism>
<keyword evidence="2" id="KW-1185">Reference proteome</keyword>
<accession>A0ACA9LSZ5</accession>
<dbReference type="Proteomes" id="UP000789366">
    <property type="component" value="Unassembled WGS sequence"/>
</dbReference>
<protein>
    <submittedName>
        <fullName evidence="1">5713_t:CDS:1</fullName>
    </submittedName>
</protein>
<evidence type="ECO:0000313" key="2">
    <source>
        <dbReference type="Proteomes" id="UP000789366"/>
    </source>
</evidence>
<gene>
    <name evidence="1" type="ORF">SPELUC_LOCUS4856</name>
</gene>
<dbReference type="EMBL" id="CAJVPW010004568">
    <property type="protein sequence ID" value="CAG8542298.1"/>
    <property type="molecule type" value="Genomic_DNA"/>
</dbReference>
<proteinExistence type="predicted"/>
<evidence type="ECO:0000313" key="1">
    <source>
        <dbReference type="EMBL" id="CAG8542298.1"/>
    </source>
</evidence>
<name>A0ACA9LSZ5_9GLOM</name>
<comment type="caution">
    <text evidence="1">The sequence shown here is derived from an EMBL/GenBank/DDBJ whole genome shotgun (WGS) entry which is preliminary data.</text>
</comment>
<reference evidence="1" key="1">
    <citation type="submission" date="2021-06" db="EMBL/GenBank/DDBJ databases">
        <authorList>
            <person name="Kallberg Y."/>
            <person name="Tangrot J."/>
            <person name="Rosling A."/>
        </authorList>
    </citation>
    <scope>NUCLEOTIDE SEQUENCE</scope>
    <source>
        <strain evidence="1">28 12/20/2015</strain>
    </source>
</reference>
<sequence length="309" mass="35977">QRDKEKINLIVKIEQSDKEKTDLIAKLEYDVSLIKEQSLQDKDIVLISEEVPVSSEINSINNYKQIVLQSEDVLAFDISDNISNFDERVSNEIRQCNRESKLKCGSTIQDIFSDLSYIIETINDQDSKLLHNQIWSYSQTSEIDIQLLIQKLLLEYSEKDCIRIVNVEKGLVIDQSPAIKLYQYRKYFEKRLDDILSENQRNDKRANNLASRQIYDEMLQYLSEKIKQIKYNSANKLSKLTDMQINTIKKHFINTNISLHNQKSCTHMTEPVFTNSISKTEACEEAKKTLPETEISKETKEISIKSYAD</sequence>
<feature type="non-terminal residue" evidence="1">
    <location>
        <position position="1"/>
    </location>
</feature>